<feature type="region of interest" description="Disordered" evidence="1">
    <location>
        <begin position="1"/>
        <end position="105"/>
    </location>
</feature>
<organism evidence="2 3">
    <name type="scientific">Paramarasmius palmivorus</name>
    <dbReference type="NCBI Taxonomy" id="297713"/>
    <lineage>
        <taxon>Eukaryota</taxon>
        <taxon>Fungi</taxon>
        <taxon>Dikarya</taxon>
        <taxon>Basidiomycota</taxon>
        <taxon>Agaricomycotina</taxon>
        <taxon>Agaricomycetes</taxon>
        <taxon>Agaricomycetidae</taxon>
        <taxon>Agaricales</taxon>
        <taxon>Marasmiineae</taxon>
        <taxon>Marasmiaceae</taxon>
        <taxon>Paramarasmius</taxon>
    </lineage>
</organism>
<dbReference type="AlphaFoldDB" id="A0AAW0DP75"/>
<gene>
    <name evidence="2" type="ORF">VNI00_003109</name>
</gene>
<dbReference type="EMBL" id="JAYKXP010000008">
    <property type="protein sequence ID" value="KAK7054646.1"/>
    <property type="molecule type" value="Genomic_DNA"/>
</dbReference>
<name>A0AAW0DP75_9AGAR</name>
<comment type="caution">
    <text evidence="2">The sequence shown here is derived from an EMBL/GenBank/DDBJ whole genome shotgun (WGS) entry which is preliminary data.</text>
</comment>
<feature type="compositionally biased region" description="Basic and acidic residues" evidence="1">
    <location>
        <begin position="51"/>
        <end position="65"/>
    </location>
</feature>
<keyword evidence="3" id="KW-1185">Reference proteome</keyword>
<protein>
    <submittedName>
        <fullName evidence="2">Uncharacterized protein</fullName>
    </submittedName>
</protein>
<proteinExistence type="predicted"/>
<evidence type="ECO:0000313" key="3">
    <source>
        <dbReference type="Proteomes" id="UP001383192"/>
    </source>
</evidence>
<feature type="compositionally biased region" description="Acidic residues" evidence="1">
    <location>
        <begin position="90"/>
        <end position="105"/>
    </location>
</feature>
<evidence type="ECO:0000256" key="1">
    <source>
        <dbReference type="SAM" id="MobiDB-lite"/>
    </source>
</evidence>
<accession>A0AAW0DP75</accession>
<sequence length="125" mass="14707">MAPYRYNAPLPRKVQSPARKPYSPASKRSPFTSSRARNTARKTAGTPDYVFSRRDNYVAVSDRERHRERHPARPQSPDHRRLRFTRDSLLLDETETEEVEDDESEPMLFFWEDEKTLVSDMLHNG</sequence>
<evidence type="ECO:0000313" key="2">
    <source>
        <dbReference type="EMBL" id="KAK7054646.1"/>
    </source>
</evidence>
<dbReference type="Proteomes" id="UP001383192">
    <property type="component" value="Unassembled WGS sequence"/>
</dbReference>
<reference evidence="2 3" key="1">
    <citation type="submission" date="2024-01" db="EMBL/GenBank/DDBJ databases">
        <title>A draft genome for a cacao thread blight-causing isolate of Paramarasmius palmivorus.</title>
        <authorList>
            <person name="Baruah I.K."/>
            <person name="Bukari Y."/>
            <person name="Amoako-Attah I."/>
            <person name="Meinhardt L.W."/>
            <person name="Bailey B.A."/>
            <person name="Cohen S.P."/>
        </authorList>
    </citation>
    <scope>NUCLEOTIDE SEQUENCE [LARGE SCALE GENOMIC DNA]</scope>
    <source>
        <strain evidence="2 3">GH-12</strain>
    </source>
</reference>